<keyword evidence="7 8" id="KW-0472">Membrane</keyword>
<evidence type="ECO:0000256" key="6">
    <source>
        <dbReference type="ARBA" id="ARBA00022989"/>
    </source>
</evidence>
<gene>
    <name evidence="9" type="ORF">ABXR19_03785</name>
</gene>
<protein>
    <recommendedName>
        <fullName evidence="8">Probable membrane transporter protein</fullName>
    </recommendedName>
</protein>
<comment type="subcellular location">
    <subcellularLocation>
        <location evidence="1 8">Cell membrane</location>
        <topology evidence="1 8">Multi-pass membrane protein</topology>
    </subcellularLocation>
</comment>
<evidence type="ECO:0000313" key="10">
    <source>
        <dbReference type="Proteomes" id="UP001549691"/>
    </source>
</evidence>
<comment type="caution">
    <text evidence="9">The sequence shown here is derived from an EMBL/GenBank/DDBJ whole genome shotgun (WGS) entry which is preliminary data.</text>
</comment>
<keyword evidence="3" id="KW-0813">Transport</keyword>
<dbReference type="InterPro" id="IPR002781">
    <property type="entry name" value="TM_pro_TauE-like"/>
</dbReference>
<evidence type="ECO:0000256" key="1">
    <source>
        <dbReference type="ARBA" id="ARBA00004651"/>
    </source>
</evidence>
<dbReference type="PANTHER" id="PTHR30269:SF0">
    <property type="entry name" value="MEMBRANE TRANSPORTER PROTEIN YFCA-RELATED"/>
    <property type="match status" value="1"/>
</dbReference>
<keyword evidence="10" id="KW-1185">Reference proteome</keyword>
<dbReference type="InterPro" id="IPR052017">
    <property type="entry name" value="TSUP"/>
</dbReference>
<comment type="similarity">
    <text evidence="2 8">Belongs to the 4-toluene sulfonate uptake permease (TSUP) (TC 2.A.102) family.</text>
</comment>
<dbReference type="Pfam" id="PF01925">
    <property type="entry name" value="TauE"/>
    <property type="match status" value="1"/>
</dbReference>
<evidence type="ECO:0000256" key="4">
    <source>
        <dbReference type="ARBA" id="ARBA00022475"/>
    </source>
</evidence>
<name>A0ABV2TH92_9RHOO</name>
<feature type="transmembrane region" description="Helical" evidence="8">
    <location>
        <begin position="70"/>
        <end position="88"/>
    </location>
</feature>
<proteinExistence type="inferred from homology"/>
<keyword evidence="5 8" id="KW-0812">Transmembrane</keyword>
<dbReference type="EMBL" id="JBEWZI010000003">
    <property type="protein sequence ID" value="MET7013297.1"/>
    <property type="molecule type" value="Genomic_DNA"/>
</dbReference>
<feature type="transmembrane region" description="Helical" evidence="8">
    <location>
        <begin position="189"/>
        <end position="219"/>
    </location>
</feature>
<keyword evidence="6 8" id="KW-1133">Transmembrane helix</keyword>
<keyword evidence="4 8" id="KW-1003">Cell membrane</keyword>
<feature type="transmembrane region" description="Helical" evidence="8">
    <location>
        <begin position="231"/>
        <end position="249"/>
    </location>
</feature>
<evidence type="ECO:0000256" key="5">
    <source>
        <dbReference type="ARBA" id="ARBA00022692"/>
    </source>
</evidence>
<accession>A0ABV2TH92</accession>
<reference evidence="9 10" key="1">
    <citation type="submission" date="2024-07" db="EMBL/GenBank/DDBJ databases">
        <title>Uliginosibacterium flavum JJ3220;KACC:17644.</title>
        <authorList>
            <person name="Kim M.K."/>
        </authorList>
    </citation>
    <scope>NUCLEOTIDE SEQUENCE [LARGE SCALE GENOMIC DNA]</scope>
    <source>
        <strain evidence="9 10">KACC:17644</strain>
    </source>
</reference>
<dbReference type="Proteomes" id="UP001549691">
    <property type="component" value="Unassembled WGS sequence"/>
</dbReference>
<sequence length="257" mass="27866">MTQELLILLPICFITGAINAAIGGGGLIGIPAFYNVLTTFSPAQIMGVDKLSSVMGHGMSIRQYARNMNLPWRLMLPTAVTAFAGAYIGVRMLNLMPTEWMRPIIIAVLAIMLVYTWFKPQMGHVDASRTPTRSDLAKGAALGLALGFYDGFIGPGTGSFLLFLFVRFFHFDFLRATACAKVVNFGTNAATLVFLIPAGMVDYSLALPLGVAAICGSVVGSRLAMRGGNQWIRRLFLILAVSLLCKLVWETVRPWLG</sequence>
<evidence type="ECO:0000313" key="9">
    <source>
        <dbReference type="EMBL" id="MET7013297.1"/>
    </source>
</evidence>
<dbReference type="PANTHER" id="PTHR30269">
    <property type="entry name" value="TRANSMEMBRANE PROTEIN YFCA"/>
    <property type="match status" value="1"/>
</dbReference>
<feature type="transmembrane region" description="Helical" evidence="8">
    <location>
        <begin position="100"/>
        <end position="118"/>
    </location>
</feature>
<evidence type="ECO:0000256" key="3">
    <source>
        <dbReference type="ARBA" id="ARBA00022448"/>
    </source>
</evidence>
<organism evidence="9 10">
    <name type="scientific">Uliginosibacterium flavum</name>
    <dbReference type="NCBI Taxonomy" id="1396831"/>
    <lineage>
        <taxon>Bacteria</taxon>
        <taxon>Pseudomonadati</taxon>
        <taxon>Pseudomonadota</taxon>
        <taxon>Betaproteobacteria</taxon>
        <taxon>Rhodocyclales</taxon>
        <taxon>Zoogloeaceae</taxon>
        <taxon>Uliginosibacterium</taxon>
    </lineage>
</organism>
<evidence type="ECO:0000256" key="2">
    <source>
        <dbReference type="ARBA" id="ARBA00009142"/>
    </source>
</evidence>
<dbReference type="RefSeq" id="WP_354599761.1">
    <property type="nucleotide sequence ID" value="NZ_JBEWZI010000003.1"/>
</dbReference>
<feature type="transmembrane region" description="Helical" evidence="8">
    <location>
        <begin position="139"/>
        <end position="169"/>
    </location>
</feature>
<evidence type="ECO:0000256" key="7">
    <source>
        <dbReference type="ARBA" id="ARBA00023136"/>
    </source>
</evidence>
<evidence type="ECO:0000256" key="8">
    <source>
        <dbReference type="RuleBase" id="RU363041"/>
    </source>
</evidence>